<comment type="caution">
    <text evidence="1">The sequence shown here is derived from an EMBL/GenBank/DDBJ whole genome shotgun (WGS) entry which is preliminary data.</text>
</comment>
<proteinExistence type="predicted"/>
<evidence type="ECO:0000313" key="2">
    <source>
        <dbReference type="Proteomes" id="UP001315278"/>
    </source>
</evidence>
<accession>A0ABS5FX80</accession>
<name>A0ABS5FX80_9BRAD</name>
<protein>
    <submittedName>
        <fullName evidence="1">Uncharacterized protein</fullName>
    </submittedName>
</protein>
<dbReference type="Proteomes" id="UP001315278">
    <property type="component" value="Unassembled WGS sequence"/>
</dbReference>
<sequence>MQHDSKQHELVAVAVREDWAAALSYADQIRELVRSTIAAGQASGELRPGCARAVTCCCLKQ</sequence>
<reference evidence="2" key="1">
    <citation type="journal article" date="2021" name="ISME J.">
        <title>Evolutionary origin and ecological implication of a unique nif island in free-living Bradyrhizobium lineages.</title>
        <authorList>
            <person name="Tao J."/>
        </authorList>
    </citation>
    <scope>NUCLEOTIDE SEQUENCE [LARGE SCALE GENOMIC DNA]</scope>
    <source>
        <strain evidence="2">SZCCT0434</strain>
    </source>
</reference>
<organism evidence="1 2">
    <name type="scientific">Bradyrhizobium jicamae</name>
    <dbReference type="NCBI Taxonomy" id="280332"/>
    <lineage>
        <taxon>Bacteria</taxon>
        <taxon>Pseudomonadati</taxon>
        <taxon>Pseudomonadota</taxon>
        <taxon>Alphaproteobacteria</taxon>
        <taxon>Hyphomicrobiales</taxon>
        <taxon>Nitrobacteraceae</taxon>
        <taxon>Bradyrhizobium</taxon>
    </lineage>
</organism>
<dbReference type="EMBL" id="JAFCJH010000082">
    <property type="protein sequence ID" value="MBR0801441.1"/>
    <property type="molecule type" value="Genomic_DNA"/>
</dbReference>
<gene>
    <name evidence="1" type="ORF">JQ615_39465</name>
</gene>
<keyword evidence="2" id="KW-1185">Reference proteome</keyword>
<evidence type="ECO:0000313" key="1">
    <source>
        <dbReference type="EMBL" id="MBR0801441.1"/>
    </source>
</evidence>